<evidence type="ECO:0000313" key="7">
    <source>
        <dbReference type="EMBL" id="EKU27385.1"/>
    </source>
</evidence>
<dbReference type="GO" id="GO:0008234">
    <property type="term" value="F:cysteine-type peptidase activity"/>
    <property type="evidence" value="ECO:0007669"/>
    <property type="project" value="UniProtKB-KW"/>
</dbReference>
<dbReference type="Proteomes" id="UP000016057">
    <property type="component" value="Unassembled WGS sequence"/>
</dbReference>
<evidence type="ECO:0000313" key="8">
    <source>
        <dbReference type="Proteomes" id="UP000016057"/>
    </source>
</evidence>
<keyword evidence="7" id="KW-0687">Ribonucleoprotein</keyword>
<evidence type="ECO:0000256" key="6">
    <source>
        <dbReference type="ARBA" id="ARBA00044538"/>
    </source>
</evidence>
<dbReference type="GO" id="GO:0042254">
    <property type="term" value="P:ribosome biogenesis"/>
    <property type="evidence" value="ECO:0007669"/>
    <property type="project" value="UniProtKB-KW"/>
</dbReference>
<evidence type="ECO:0000256" key="5">
    <source>
        <dbReference type="ARBA" id="ARBA00044503"/>
    </source>
</evidence>
<dbReference type="InterPro" id="IPR036764">
    <property type="entry name" value="Peptidase_Prp_sf"/>
</dbReference>
<keyword evidence="7" id="KW-0689">Ribosomal protein</keyword>
<dbReference type="SUPFAM" id="SSF118010">
    <property type="entry name" value="TM1457-like"/>
    <property type="match status" value="1"/>
</dbReference>
<dbReference type="OrthoDB" id="48998at2"/>
<dbReference type="PANTHER" id="PTHR39178:SF1">
    <property type="entry name" value="RIBOSOMAL-PROCESSING CYSTEINE PROTEASE PRP"/>
    <property type="match status" value="1"/>
</dbReference>
<dbReference type="EMBL" id="AMYT01000017">
    <property type="protein sequence ID" value="EKU27385.1"/>
    <property type="molecule type" value="Genomic_DNA"/>
</dbReference>
<dbReference type="Gene3D" id="3.30.70.1490">
    <property type="entry name" value="Cysteine protease Prp"/>
    <property type="match status" value="1"/>
</dbReference>
<dbReference type="STRING" id="1234409.C683_0716"/>
<keyword evidence="4" id="KW-0788">Thiol protease</keyword>
<dbReference type="AlphaFoldDB" id="K8Z923"/>
<keyword evidence="3" id="KW-0378">Hydrolase</keyword>
<dbReference type="GO" id="GO:0005840">
    <property type="term" value="C:ribosome"/>
    <property type="evidence" value="ECO:0007669"/>
    <property type="project" value="UniProtKB-KW"/>
</dbReference>
<sequence length="109" mass="11700">MISILFTVDSQKNIQSFTCSGHAGAGPYGSDIVCAAVSALTISTVNGMEALAHLTPKVEVDVVEGGYLSVELNESNPTAQILLQNLYLALQQLQKENETYIDLSIQEVQ</sequence>
<dbReference type="Pfam" id="PF04327">
    <property type="entry name" value="Peptidase_Prp"/>
    <property type="match status" value="1"/>
</dbReference>
<keyword evidence="8" id="KW-1185">Reference proteome</keyword>
<comment type="caution">
    <text evidence="7">The sequence shown here is derived from an EMBL/GenBank/DDBJ whole genome shotgun (WGS) entry which is preliminary data.</text>
</comment>
<dbReference type="eggNOG" id="COG2868">
    <property type="taxonomic scope" value="Bacteria"/>
</dbReference>
<reference evidence="7 8" key="1">
    <citation type="journal article" date="2013" name="Genome Announc.">
        <title>Draft Genome Sequence of Catellicoccus marimammalium, a Novel Species Commonly Found in Gull Feces.</title>
        <authorList>
            <person name="Weigand M.R."/>
            <person name="Ryu H."/>
            <person name="Bozcek L."/>
            <person name="Konstantinidis K.T."/>
            <person name="Santo Domingo J.W."/>
        </authorList>
    </citation>
    <scope>NUCLEOTIDE SEQUENCE [LARGE SCALE GENOMIC DNA]</scope>
    <source>
        <strain evidence="7 8">M35/04/3</strain>
    </source>
</reference>
<dbReference type="PATRIC" id="fig|1234409.3.peg.667"/>
<name>K8Z923_9ENTE</name>
<accession>K8Z923</accession>
<proteinExistence type="inferred from homology"/>
<evidence type="ECO:0000256" key="1">
    <source>
        <dbReference type="ARBA" id="ARBA00022517"/>
    </source>
</evidence>
<evidence type="ECO:0000256" key="4">
    <source>
        <dbReference type="ARBA" id="ARBA00022807"/>
    </source>
</evidence>
<protein>
    <recommendedName>
        <fullName evidence="6">Ribosomal processing cysteine protease Prp</fullName>
    </recommendedName>
</protein>
<dbReference type="InterPro" id="IPR007422">
    <property type="entry name" value="Peptidase_Prp"/>
</dbReference>
<comment type="similarity">
    <text evidence="5">Belongs to the Prp family.</text>
</comment>
<keyword evidence="1" id="KW-0690">Ribosome biogenesis</keyword>
<dbReference type="CDD" id="cd16332">
    <property type="entry name" value="Prp-like"/>
    <property type="match status" value="1"/>
</dbReference>
<evidence type="ECO:0000256" key="2">
    <source>
        <dbReference type="ARBA" id="ARBA00022670"/>
    </source>
</evidence>
<dbReference type="RefSeq" id="WP_009490100.1">
    <property type="nucleotide sequence ID" value="NZ_AMYT01000017.1"/>
</dbReference>
<evidence type="ECO:0000256" key="3">
    <source>
        <dbReference type="ARBA" id="ARBA00022801"/>
    </source>
</evidence>
<gene>
    <name evidence="7" type="ORF">C683_0716</name>
</gene>
<dbReference type="GO" id="GO:0006508">
    <property type="term" value="P:proteolysis"/>
    <property type="evidence" value="ECO:0007669"/>
    <property type="project" value="UniProtKB-KW"/>
</dbReference>
<keyword evidence="2" id="KW-0645">Protease</keyword>
<dbReference type="PANTHER" id="PTHR39178">
    <property type="entry name" value="HYPOTHETICAL RIBOSOME-ASSOCIATED PROTEIN"/>
    <property type="match status" value="1"/>
</dbReference>
<organism evidence="7 8">
    <name type="scientific">Catellicoccus marimammalium M35/04/3</name>
    <dbReference type="NCBI Taxonomy" id="1234409"/>
    <lineage>
        <taxon>Bacteria</taxon>
        <taxon>Bacillati</taxon>
        <taxon>Bacillota</taxon>
        <taxon>Bacilli</taxon>
        <taxon>Lactobacillales</taxon>
        <taxon>Enterococcaceae</taxon>
        <taxon>Catellicoccus</taxon>
    </lineage>
</organism>